<dbReference type="GO" id="GO:0004519">
    <property type="term" value="F:endonuclease activity"/>
    <property type="evidence" value="ECO:0007669"/>
    <property type="project" value="UniProtKB-KW"/>
</dbReference>
<feature type="region of interest" description="Disordered" evidence="1">
    <location>
        <begin position="208"/>
        <end position="227"/>
    </location>
</feature>
<reference evidence="4 5" key="1">
    <citation type="submission" date="2023-05" db="EMBL/GenBank/DDBJ databases">
        <title>Xanthomonas rydalmerenesis sp. nov., a novel Xanthomonas species isolated from Fragaria x ananassa.</title>
        <authorList>
            <person name="McKnight D.J.E."/>
            <person name="Wong-Bajracharya J."/>
            <person name="Okoh E.B."/>
            <person name="Snijders F."/>
            <person name="Lidbetter F."/>
            <person name="Webster J."/>
            <person name="Djordjevic S.P."/>
            <person name="Bogema D.R."/>
            <person name="Chapman T.A."/>
        </authorList>
    </citation>
    <scope>NUCLEOTIDE SEQUENCE [LARGE SCALE GENOMIC DNA]</scope>
    <source>
        <strain evidence="4 5">DAR34883</strain>
    </source>
</reference>
<dbReference type="PANTHER" id="PTHR42834:SF1">
    <property type="entry name" value="ENDONUCLEASE_EXONUCLEASE_PHOSPHATASE FAMILY PROTEIN (AFU_ORTHOLOGUE AFUA_3G09210)"/>
    <property type="match status" value="1"/>
</dbReference>
<dbReference type="SUPFAM" id="SSF56219">
    <property type="entry name" value="DNase I-like"/>
    <property type="match status" value="1"/>
</dbReference>
<evidence type="ECO:0000259" key="3">
    <source>
        <dbReference type="Pfam" id="PF03372"/>
    </source>
</evidence>
<dbReference type="Proteomes" id="UP001302020">
    <property type="component" value="Chromosome"/>
</dbReference>
<dbReference type="EMBL" id="CP126172">
    <property type="protein sequence ID" value="WOS40749.1"/>
    <property type="molecule type" value="Genomic_DNA"/>
</dbReference>
<dbReference type="InterPro" id="IPR036691">
    <property type="entry name" value="Endo/exonu/phosph_ase_sf"/>
</dbReference>
<dbReference type="InterPro" id="IPR005135">
    <property type="entry name" value="Endo/exonuclease/phosphatase"/>
</dbReference>
<sequence length="590" mass="61184">MRMPPPSLLSLLLLVAAPAAQALTPPPLLPIGQLRPGPQAQGVVFEGVVTARVEAGGSGYLVQDAGDDDPLTADALLVRGDAERSLAPGDRVRVWGELAPQAAASAKAGTAFVGRSVLEQGHTVLARAQPLPLQVLDAAPADWSALAGMRVRIAAPLTVVDNDALGKTGELGVAFGGRLWQPSEVAAPGSAEQAAVVADNARRGLRLGTLDAPAPTPTSTSTSATATATATATAKLPDYLGSAAAPPRAGSAVQDVEGIVGGVIDGVARLYPTAALQLTPPPEPAPPQVDGTLRIAAFNLENFFNGDGRGGGFPTLRGARTAAEFQAQLRKLVATIRPLQADVAALMELENDGYGPTSAIASLVDALNAGGGDWRFVDAGHGPGNNPIRVGLIYRVSRVSPVGKPAMLEGGPFAEHSRVPLAQAFRHGSGAPFVVVANHFKSKGCGEASGADADRGDGQGCWNATRTESARRLDAWLRSDPTGTGSTSSVLLGDFNAYAMEDPLRLLRDAGWRDALQEAHVAHPYSFVYRGLSGRLDHALLSPALAARLRGAAEWHVNADLPDSDGYRERDLPGPWRSSDHDPLLLGFDL</sequence>
<proteinExistence type="predicted"/>
<dbReference type="InterPro" id="IPR047971">
    <property type="entry name" value="ExeM-like"/>
</dbReference>
<evidence type="ECO:0000313" key="5">
    <source>
        <dbReference type="Proteomes" id="UP001302020"/>
    </source>
</evidence>
<protein>
    <submittedName>
        <fullName evidence="4">ExeM/NucH family extracellular endonuclease</fullName>
    </submittedName>
</protein>
<keyword evidence="2" id="KW-0732">Signal</keyword>
<dbReference type="NCBIfam" id="NF033681">
    <property type="entry name" value="ExeM_NucH_DNase"/>
    <property type="match status" value="1"/>
</dbReference>
<keyword evidence="5" id="KW-1185">Reference proteome</keyword>
<feature type="chain" id="PRO_5046723754" evidence="2">
    <location>
        <begin position="23"/>
        <end position="590"/>
    </location>
</feature>
<feature type="compositionally biased region" description="Low complexity" evidence="1">
    <location>
        <begin position="217"/>
        <end position="227"/>
    </location>
</feature>
<name>A0ABZ0JLR0_9XANT</name>
<dbReference type="CDD" id="cd04486">
    <property type="entry name" value="YhcR_OBF_like"/>
    <property type="match status" value="1"/>
</dbReference>
<dbReference type="PANTHER" id="PTHR42834">
    <property type="entry name" value="ENDONUCLEASE/EXONUCLEASE/PHOSPHATASE FAMILY PROTEIN (AFU_ORTHOLOGUE AFUA_3G09210)"/>
    <property type="match status" value="1"/>
</dbReference>
<evidence type="ECO:0000313" key="4">
    <source>
        <dbReference type="EMBL" id="WOS40749.1"/>
    </source>
</evidence>
<dbReference type="Pfam" id="PF03372">
    <property type="entry name" value="Exo_endo_phos"/>
    <property type="match status" value="1"/>
</dbReference>
<dbReference type="CDD" id="cd10283">
    <property type="entry name" value="MnuA_DNase1-like"/>
    <property type="match status" value="1"/>
</dbReference>
<evidence type="ECO:0000256" key="2">
    <source>
        <dbReference type="SAM" id="SignalP"/>
    </source>
</evidence>
<evidence type="ECO:0000256" key="1">
    <source>
        <dbReference type="SAM" id="MobiDB-lite"/>
    </source>
</evidence>
<feature type="domain" description="Endonuclease/exonuclease/phosphatase" evidence="3">
    <location>
        <begin position="299"/>
        <end position="581"/>
    </location>
</feature>
<keyword evidence="4" id="KW-0540">Nuclease</keyword>
<dbReference type="Gene3D" id="3.60.10.10">
    <property type="entry name" value="Endonuclease/exonuclease/phosphatase"/>
    <property type="match status" value="1"/>
</dbReference>
<dbReference type="RefSeq" id="WP_317844102.1">
    <property type="nucleotide sequence ID" value="NZ_CP126170.1"/>
</dbReference>
<gene>
    <name evidence="4" type="ORF">QN243_20550</name>
</gene>
<organism evidence="4 5">
    <name type="scientific">Xanthomonas rydalmerensis</name>
    <dbReference type="NCBI Taxonomy" id="3046274"/>
    <lineage>
        <taxon>Bacteria</taxon>
        <taxon>Pseudomonadati</taxon>
        <taxon>Pseudomonadota</taxon>
        <taxon>Gammaproteobacteria</taxon>
        <taxon>Lysobacterales</taxon>
        <taxon>Lysobacteraceae</taxon>
        <taxon>Xanthomonas</taxon>
    </lineage>
</organism>
<keyword evidence="4" id="KW-0378">Hydrolase</keyword>
<feature type="signal peptide" evidence="2">
    <location>
        <begin position="1"/>
        <end position="22"/>
    </location>
</feature>
<accession>A0ABZ0JLR0</accession>
<keyword evidence="4" id="KW-0255">Endonuclease</keyword>